<organism evidence="9">
    <name type="scientific">Thermocrinis ruber</name>
    <dbReference type="NCBI Taxonomy" id="75906"/>
    <lineage>
        <taxon>Bacteria</taxon>
        <taxon>Pseudomonadati</taxon>
        <taxon>Aquificota</taxon>
        <taxon>Aquificia</taxon>
        <taxon>Aquificales</taxon>
        <taxon>Aquificaceae</taxon>
        <taxon>Thermocrinis</taxon>
    </lineage>
</organism>
<dbReference type="Gene3D" id="3.30.460.10">
    <property type="entry name" value="Beta Polymerase, domain 2"/>
    <property type="match status" value="2"/>
</dbReference>
<dbReference type="CDD" id="cd05401">
    <property type="entry name" value="NT_GlnE_GlnD_like"/>
    <property type="match status" value="2"/>
</dbReference>
<keyword evidence="6" id="KW-0511">Multifunctional enzyme</keyword>
<reference evidence="9" key="1">
    <citation type="journal article" date="2020" name="mSystems">
        <title>Genome- and Community-Level Interaction Insights into Carbon Utilization and Element Cycling Functions of Hydrothermarchaeota in Hydrothermal Sediment.</title>
        <authorList>
            <person name="Zhou Z."/>
            <person name="Liu Y."/>
            <person name="Xu W."/>
            <person name="Pan J."/>
            <person name="Luo Z.H."/>
            <person name="Li M."/>
        </authorList>
    </citation>
    <scope>NUCLEOTIDE SEQUENCE [LARGE SCALE GENOMIC DNA]</scope>
    <source>
        <strain evidence="9">SpSt-114</strain>
    </source>
</reference>
<dbReference type="GO" id="GO:0005524">
    <property type="term" value="F:ATP binding"/>
    <property type="evidence" value="ECO:0007669"/>
    <property type="project" value="UniProtKB-KW"/>
</dbReference>
<dbReference type="InterPro" id="IPR013546">
    <property type="entry name" value="PII_UdlTrfase/GS_AdlTrfase"/>
</dbReference>
<dbReference type="EMBL" id="DSAC01000025">
    <property type="protein sequence ID" value="HHO73424.1"/>
    <property type="molecule type" value="Genomic_DNA"/>
</dbReference>
<feature type="domain" description="PII-uridylyltransferase/Glutamine-synthetase adenylyltransferase" evidence="8">
    <location>
        <begin position="813"/>
        <end position="922"/>
    </location>
</feature>
<accession>A0A7C5SXF9</accession>
<evidence type="ECO:0000256" key="1">
    <source>
        <dbReference type="ARBA" id="ARBA00022679"/>
    </source>
</evidence>
<dbReference type="InterPro" id="IPR043519">
    <property type="entry name" value="NT_sf"/>
</dbReference>
<dbReference type="PANTHER" id="PTHR30621:SF0">
    <property type="entry name" value="BIFUNCTIONAL GLUTAMINE SYNTHETASE ADENYLYLTRANSFERASE_ADENYLYL-REMOVING ENZYME"/>
    <property type="match status" value="1"/>
</dbReference>
<gene>
    <name evidence="9" type="ORF">ENN04_02160</name>
</gene>
<feature type="domain" description="Glutamate-ammonia ligase adenylyltransferase repeated" evidence="7">
    <location>
        <begin position="49"/>
        <end position="291"/>
    </location>
</feature>
<evidence type="ECO:0000256" key="2">
    <source>
        <dbReference type="ARBA" id="ARBA00022695"/>
    </source>
</evidence>
<dbReference type="SUPFAM" id="SSF81593">
    <property type="entry name" value="Nucleotidyltransferase substrate binding subunit/domain"/>
    <property type="match status" value="2"/>
</dbReference>
<keyword evidence="3" id="KW-0547">Nucleotide-binding</keyword>
<proteinExistence type="predicted"/>
<feature type="domain" description="Glutamate-ammonia ligase adenylyltransferase repeated" evidence="7">
    <location>
        <begin position="559"/>
        <end position="776"/>
    </location>
</feature>
<dbReference type="Gene3D" id="1.20.120.330">
    <property type="entry name" value="Nucleotidyltransferases domain 2"/>
    <property type="match status" value="2"/>
</dbReference>
<dbReference type="GO" id="GO:0000820">
    <property type="term" value="P:regulation of glutamine family amino acid metabolic process"/>
    <property type="evidence" value="ECO:0007669"/>
    <property type="project" value="TreeGrafter"/>
</dbReference>
<feature type="domain" description="PII-uridylyltransferase/Glutamine-synthetase adenylyltransferase" evidence="8">
    <location>
        <begin position="315"/>
        <end position="448"/>
    </location>
</feature>
<name>A0A7C5SXF9_9AQUI</name>
<keyword evidence="4" id="KW-0067">ATP-binding</keyword>
<dbReference type="AlphaFoldDB" id="A0A7C5SXF9"/>
<comment type="caution">
    <text evidence="9">The sequence shown here is derived from an EMBL/GenBank/DDBJ whole genome shotgun (WGS) entry which is preliminary data.</text>
</comment>
<evidence type="ECO:0000256" key="3">
    <source>
        <dbReference type="ARBA" id="ARBA00022741"/>
    </source>
</evidence>
<evidence type="ECO:0000259" key="7">
    <source>
        <dbReference type="Pfam" id="PF03710"/>
    </source>
</evidence>
<evidence type="ECO:0000313" key="9">
    <source>
        <dbReference type="EMBL" id="HHO73424.1"/>
    </source>
</evidence>
<keyword evidence="2 9" id="KW-0548">Nucleotidyltransferase</keyword>
<evidence type="ECO:0000256" key="6">
    <source>
        <dbReference type="ARBA" id="ARBA00023268"/>
    </source>
</evidence>
<evidence type="ECO:0000256" key="4">
    <source>
        <dbReference type="ARBA" id="ARBA00022840"/>
    </source>
</evidence>
<keyword evidence="1 9" id="KW-0808">Transferase</keyword>
<dbReference type="GO" id="GO:0008882">
    <property type="term" value="F:[glutamate-ammonia-ligase] adenylyltransferase activity"/>
    <property type="evidence" value="ECO:0007669"/>
    <property type="project" value="InterPro"/>
</dbReference>
<dbReference type="Gene3D" id="1.20.120.1510">
    <property type="match status" value="1"/>
</dbReference>
<protein>
    <submittedName>
        <fullName evidence="9">Glutamine-synthetase adenylyltransferase</fullName>
    </submittedName>
</protein>
<evidence type="ECO:0000259" key="8">
    <source>
        <dbReference type="Pfam" id="PF08335"/>
    </source>
</evidence>
<dbReference type="InterPro" id="IPR023057">
    <property type="entry name" value="GlnE"/>
</dbReference>
<evidence type="ECO:0000256" key="5">
    <source>
        <dbReference type="ARBA" id="ARBA00022842"/>
    </source>
</evidence>
<dbReference type="Pfam" id="PF08335">
    <property type="entry name" value="GlnD_UR_UTase"/>
    <property type="match status" value="2"/>
</dbReference>
<dbReference type="SUPFAM" id="SSF81301">
    <property type="entry name" value="Nucleotidyltransferase"/>
    <property type="match status" value="2"/>
</dbReference>
<dbReference type="InterPro" id="IPR005190">
    <property type="entry name" value="GlnE_rpt_dom"/>
</dbReference>
<dbReference type="PANTHER" id="PTHR30621">
    <property type="entry name" value="GLUTAMINE SYNTHETASE ADENYLYLTRANSFERASE"/>
    <property type="match status" value="1"/>
</dbReference>
<dbReference type="GO" id="GO:0005829">
    <property type="term" value="C:cytosol"/>
    <property type="evidence" value="ECO:0007669"/>
    <property type="project" value="TreeGrafter"/>
</dbReference>
<sequence>MVPSQWFSSAQRYLTNPKKAEESFKELLEKHPEPKSLLDYLNERRFILLLRLLDHSECMRKFLINHPTDFQNVIPGLWYVSKRKEDYLRELEELVSPHSEDKKFSEKLAYYRHRELMRLLSKEFLGTAELEDILREYSELPDALLELAYRRSLSEAIDLYGEPLEEDQKPATACIVGLGKLGSYELNYYSDIDIMFVHSSDKGKAGKLTLNEFFSKVFQKVVSLMTSITPEGKPYEVDLDLRPFGKSGPISMSLRSAELYYESYGRMWERFALLRARYSAGDPELYRAFEREVKEPFVFRKSVDYRVLEEIRLIKAQINAQAKKGLLNKINVKTGEGGIREVEFMVQAMVLLFGGKFPFLRESNTIRALWKLHQKGVFSMEEVEFLESAYVFLRKLEHRIQMKNCTQNHAFSPQEVPLLAKLMDMDVEEFQRRFQEYTKRISQMFYNLLPAQEEKELDPIMAYLLEGDQESGKELLASLGFKNPTRAFNILLNYVQGSLGISLSSEERKQFYELLPQMVKMMASTPDPDETLNNFDKFFSNPTGRRVILSSSKEDFRTRLCKVFSLSSYLSTLISRNPDLVEDVLTLYQDYPDQNRLEEEFEKYRERLPLSPENLFRRFKTVWEVRNALVYLVKQEDRYTKLEKFFLSLSELADFLMRKLWQFSDGVCLYALGKYGSQELTIGSDLDLVFVARSPSFEEVKLAQQMIKFITLHTSEGYLYKLDFRLRPMGSKGELLPSIDFYRDYFEKNARTWERIAWTRARFIVGDTALRDEFEEVVENFLFSKPITEREIREIRDMRFALESNAKKDKELIDIKFGKGGLIDGEFLIQLYILIEKLREHSMIRAYRVLAQKHSLLKEAFEIYMFLRLVETRHRLSKEHGGSVLNKKDRERVASSLNMSFEDFEDKLRESLKRMREIFLEVFEV</sequence>
<dbReference type="Pfam" id="PF03710">
    <property type="entry name" value="GlnE"/>
    <property type="match status" value="2"/>
</dbReference>
<keyword evidence="5" id="KW-0460">Magnesium</keyword>